<dbReference type="InterPro" id="IPR050173">
    <property type="entry name" value="ABC_transporter_C-like"/>
</dbReference>
<dbReference type="InterPro" id="IPR027417">
    <property type="entry name" value="P-loop_NTPase"/>
</dbReference>
<evidence type="ECO:0000259" key="8">
    <source>
        <dbReference type="PROSITE" id="PS50994"/>
    </source>
</evidence>
<evidence type="ECO:0000256" key="6">
    <source>
        <dbReference type="SAM" id="MobiDB-lite"/>
    </source>
</evidence>
<feature type="compositionally biased region" description="Low complexity" evidence="6">
    <location>
        <begin position="860"/>
        <end position="884"/>
    </location>
</feature>
<dbReference type="PANTHER" id="PTHR24223:SF181">
    <property type="entry name" value="ABC TRANSPORTER C FAMILY MEMBER 3"/>
    <property type="match status" value="1"/>
</dbReference>
<evidence type="ECO:0000256" key="4">
    <source>
        <dbReference type="ARBA" id="ARBA00022840"/>
    </source>
</evidence>
<dbReference type="Pfam" id="PF00665">
    <property type="entry name" value="rve"/>
    <property type="match status" value="1"/>
</dbReference>
<keyword evidence="4" id="KW-0067">ATP-binding</keyword>
<dbReference type="GO" id="GO:0015074">
    <property type="term" value="P:DNA integration"/>
    <property type="evidence" value="ECO:0007669"/>
    <property type="project" value="InterPro"/>
</dbReference>
<dbReference type="PANTHER" id="PTHR24223">
    <property type="entry name" value="ATP-BINDING CASSETTE SUB-FAMILY C"/>
    <property type="match status" value="1"/>
</dbReference>
<dbReference type="EMBL" id="AM427526">
    <property type="protein sequence ID" value="CAN62509.1"/>
    <property type="molecule type" value="Genomic_DNA"/>
</dbReference>
<dbReference type="InterPro" id="IPR057670">
    <property type="entry name" value="SH3_retrovirus"/>
</dbReference>
<dbReference type="GO" id="GO:0005524">
    <property type="term" value="F:ATP binding"/>
    <property type="evidence" value="ECO:0007669"/>
    <property type="project" value="UniProtKB-KW"/>
</dbReference>
<organism evidence="9">
    <name type="scientific">Vitis vinifera</name>
    <name type="common">Grape</name>
    <dbReference type="NCBI Taxonomy" id="29760"/>
    <lineage>
        <taxon>Eukaryota</taxon>
        <taxon>Viridiplantae</taxon>
        <taxon>Streptophyta</taxon>
        <taxon>Embryophyta</taxon>
        <taxon>Tracheophyta</taxon>
        <taxon>Spermatophyta</taxon>
        <taxon>Magnoliopsida</taxon>
        <taxon>eudicotyledons</taxon>
        <taxon>Gunneridae</taxon>
        <taxon>Pentapetalae</taxon>
        <taxon>rosids</taxon>
        <taxon>Vitales</taxon>
        <taxon>Vitaceae</taxon>
        <taxon>Viteae</taxon>
        <taxon>Vitis</taxon>
    </lineage>
</organism>
<dbReference type="SUPFAM" id="SSF52540">
    <property type="entry name" value="P-loop containing nucleoside triphosphate hydrolases"/>
    <property type="match status" value="1"/>
</dbReference>
<dbReference type="GO" id="GO:0008559">
    <property type="term" value="F:ABC-type xenobiotic transporter activity"/>
    <property type="evidence" value="ECO:0007669"/>
    <property type="project" value="UniProtKB-EC"/>
</dbReference>
<dbReference type="AlphaFoldDB" id="A5AIG7"/>
<dbReference type="InterPro" id="IPR012337">
    <property type="entry name" value="RNaseH-like_sf"/>
</dbReference>
<name>A5AIG7_VITVI</name>
<dbReference type="SMART" id="SM00382">
    <property type="entry name" value="AAA"/>
    <property type="match status" value="1"/>
</dbReference>
<dbReference type="PROSITE" id="PS50994">
    <property type="entry name" value="INTEGRASE"/>
    <property type="match status" value="1"/>
</dbReference>
<dbReference type="Gene3D" id="1.25.40.10">
    <property type="entry name" value="Tetratricopeptide repeat domain"/>
    <property type="match status" value="1"/>
</dbReference>
<accession>A5AIG7</accession>
<evidence type="ECO:0000259" key="7">
    <source>
        <dbReference type="PROSITE" id="PS50893"/>
    </source>
</evidence>
<dbReference type="InterPro" id="IPR011990">
    <property type="entry name" value="TPR-like_helical_dom_sf"/>
</dbReference>
<dbReference type="Pfam" id="PF25597">
    <property type="entry name" value="SH3_retrovirus"/>
    <property type="match status" value="1"/>
</dbReference>
<dbReference type="InterPro" id="IPR013103">
    <property type="entry name" value="RVT_2"/>
</dbReference>
<dbReference type="Gene3D" id="3.40.50.300">
    <property type="entry name" value="P-loop containing nucleotide triphosphate hydrolases"/>
    <property type="match status" value="1"/>
</dbReference>
<dbReference type="InterPro" id="IPR017871">
    <property type="entry name" value="ABC_transporter-like_CS"/>
</dbReference>
<dbReference type="Pfam" id="PF00005">
    <property type="entry name" value="ABC_tran"/>
    <property type="match status" value="1"/>
</dbReference>
<dbReference type="FunFam" id="3.40.50.300:FF:000508">
    <property type="entry name" value="ABC transporter C family member 5"/>
    <property type="match status" value="1"/>
</dbReference>
<feature type="region of interest" description="Disordered" evidence="6">
    <location>
        <begin position="860"/>
        <end position="885"/>
    </location>
</feature>
<feature type="domain" description="Integrase catalytic" evidence="8">
    <location>
        <begin position="38"/>
        <end position="213"/>
    </location>
</feature>
<dbReference type="ExpressionAtlas" id="A5AIG7">
    <property type="expression patterns" value="baseline"/>
</dbReference>
<dbReference type="GO" id="GO:0016887">
    <property type="term" value="F:ATP hydrolysis activity"/>
    <property type="evidence" value="ECO:0007669"/>
    <property type="project" value="InterPro"/>
</dbReference>
<dbReference type="EC" id="7.6.2.2" evidence="2"/>
<proteinExistence type="inferred from homology"/>
<dbReference type="InterPro" id="IPR043502">
    <property type="entry name" value="DNA/RNA_pol_sf"/>
</dbReference>
<dbReference type="InterPro" id="IPR001584">
    <property type="entry name" value="Integrase_cat-core"/>
</dbReference>
<dbReference type="InterPro" id="IPR003593">
    <property type="entry name" value="AAA+_ATPase"/>
</dbReference>
<gene>
    <name evidence="9" type="ORF">VITISV_039839</name>
</gene>
<dbReference type="Pfam" id="PF07727">
    <property type="entry name" value="RVT_2"/>
    <property type="match status" value="1"/>
</dbReference>
<feature type="domain" description="ABC transporter" evidence="7">
    <location>
        <begin position="649"/>
        <end position="872"/>
    </location>
</feature>
<evidence type="ECO:0000256" key="2">
    <source>
        <dbReference type="ARBA" id="ARBA00012191"/>
    </source>
</evidence>
<evidence type="ECO:0000256" key="1">
    <source>
        <dbReference type="ARBA" id="ARBA00009726"/>
    </source>
</evidence>
<dbReference type="SUPFAM" id="SSF56672">
    <property type="entry name" value="DNA/RNA polymerases"/>
    <property type="match status" value="1"/>
</dbReference>
<evidence type="ECO:0000256" key="3">
    <source>
        <dbReference type="ARBA" id="ARBA00022741"/>
    </source>
</evidence>
<dbReference type="Gene3D" id="3.30.420.10">
    <property type="entry name" value="Ribonuclease H-like superfamily/Ribonuclease H"/>
    <property type="match status" value="1"/>
</dbReference>
<protein>
    <recommendedName>
        <fullName evidence="2">ABC-type xenobiotic transporter</fullName>
        <ecNumber evidence="2">7.6.2.2</ecNumber>
    </recommendedName>
</protein>
<dbReference type="PROSITE" id="PS50893">
    <property type="entry name" value="ABC_TRANSPORTER_2"/>
    <property type="match status" value="1"/>
</dbReference>
<comment type="similarity">
    <text evidence="1">Belongs to the ABC transporter superfamily. ABCC family. Conjugate transporter (TC 3.A.1.208) subfamily.</text>
</comment>
<evidence type="ECO:0000313" key="9">
    <source>
        <dbReference type="EMBL" id="CAN62509.1"/>
    </source>
</evidence>
<sequence length="1154" mass="130483">MEHLIKDEILTSLDFSDFTSCVECIKGKYTKVKKKGALRVTELLECIHSDIWGPYSIPTINRHKYFISFIDDFSRYSYVYLIHEKSEALDVFKIYKAEVENQLNWQIKSVRSDRGGEYYGRFIESGQHLSVFALFLREHGIIANYTMLGTLEQNGVEERRNCTLIDMVRSMMSNSTLPEFLWGEALKTAVHILNRVPSKAIPKTPYELWVGRKPTLNYLHVWGCPVEAKIFNPQIKKLDSKTISCNFISYPERSNGFRFYCHGQGPKIVETRHAVFLENEYFSGRIELKKLTSNEVSTPMIEYGMTQEVSRNENENVPTTEVLSLHRSQREKKPAISNDYEVYLNECDYDVGLESDPTSYNQAINSENSTLWLYAMEEELKSMKDNEVWDLVELPKGIKTIGCKWIFKTKHDSKGNVKRYKARLVAKGYTQKEGSDYKETFFPVSKKDSLRIVMALVAHFDLELHKMDVKTTFLNGDLHEEVYMDQPEGFQDKGKEHMVSVGARDCSSVHGVVPKYGFEHDSHVQSGSIYMYAGLGSLAACYWMFSSIREPDLVCQTAMVSACVKMGDFTFARKLFDKMPYKDPIAWNIMIFGICVAWAVKKDIESIRFNEKAGHHLRWRSFRDICSTRRLHQSDVIERLPKGSFGTTIEILDGNFSWDLPSPNPMLKDINLRVCRGMRIAVCGTIGSSKSSLLSCMMGEVPKISGVLKLCGTKACVAQSPWIQSGKIAENISFGKEMDRERYEMILDACYLKKDLEVLSFGDQTVIGEWGINLSGGQKQRIQIARALYQNTDIYLFDDPFSAVDAHIGTHLFKRYLLGLLGSKTVIHVTHQVEFLPAVDLILVIKIEANLVLVKLMSSSSTSNGDLGSSSSDSDPGTSSDNGSECASTILEKVLIRGRKRHGLIGNQEIPGFRKGLVQILQLSVEIFWPEFGMYIWACGYGLRKMRSAVLNGMRLFWERDNWVLMTVSFQNILPFEISVPGDIGHRKFVCDILLDIGPKNVGSPEMKANEDRCELLNTSAYEEKKQSSNQQTGLHATKENTVSSGRDLASTLNAEPACSSDLHPVSRFAIQIAKIQNSSFFGLKLRDSPLYVTARACEATSVSEYTNDEIQPLATLFTFAAAPEAFYISVKLGVYAVEEGVLDHRVGMKAKLS</sequence>
<dbReference type="SUPFAM" id="SSF53098">
    <property type="entry name" value="Ribonuclease H-like"/>
    <property type="match status" value="1"/>
</dbReference>
<dbReference type="InterPro" id="IPR003439">
    <property type="entry name" value="ABC_transporter-like_ATP-bd"/>
</dbReference>
<comment type="catalytic activity">
    <reaction evidence="5">
        <text>ATP + H2O + xenobioticSide 1 = ADP + phosphate + xenobioticSide 2.</text>
        <dbReference type="EC" id="7.6.2.2"/>
    </reaction>
</comment>
<reference evidence="9" key="1">
    <citation type="journal article" date="2007" name="PLoS ONE">
        <title>The first genome sequence of an elite grapevine cultivar (Pinot noir Vitis vinifera L.): coping with a highly heterozygous genome.</title>
        <authorList>
            <person name="Velasco R."/>
            <person name="Zharkikh A."/>
            <person name="Troggio M."/>
            <person name="Cartwright D.A."/>
            <person name="Cestaro A."/>
            <person name="Pruss D."/>
            <person name="Pindo M."/>
            <person name="FitzGerald L.M."/>
            <person name="Vezzulli S."/>
            <person name="Reid J."/>
            <person name="Malacarne G."/>
            <person name="Iliev D."/>
            <person name="Coppola G."/>
            <person name="Wardell B."/>
            <person name="Micheletti D."/>
            <person name="Macalma T."/>
            <person name="Facci M."/>
            <person name="Mitchell J.T."/>
            <person name="Perazzolli M."/>
            <person name="Eldredge G."/>
            <person name="Gatto P."/>
            <person name="Oyzerski R."/>
            <person name="Moretto M."/>
            <person name="Gutin N."/>
            <person name="Stefanini M."/>
            <person name="Chen Y."/>
            <person name="Segala C."/>
            <person name="Davenport C."/>
            <person name="Dematte L."/>
            <person name="Mraz A."/>
            <person name="Battilana J."/>
            <person name="Stormo K."/>
            <person name="Costa F."/>
            <person name="Tao Q."/>
            <person name="Si-Ammour A."/>
            <person name="Harkins T."/>
            <person name="Lackey A."/>
            <person name="Perbost C."/>
            <person name="Taillon B."/>
            <person name="Stella A."/>
            <person name="Solovyev V."/>
            <person name="Fawcett J.A."/>
            <person name="Sterck L."/>
            <person name="Vandepoele K."/>
            <person name="Grando S.M."/>
            <person name="Toppo S."/>
            <person name="Moser C."/>
            <person name="Lanchbury J."/>
            <person name="Bogden R."/>
            <person name="Skolnick M."/>
            <person name="Sgaramella V."/>
            <person name="Bhatnagar S.K."/>
            <person name="Fontana P."/>
            <person name="Gutin A."/>
            <person name="Van de Peer Y."/>
            <person name="Salamini F."/>
            <person name="Viola R."/>
        </authorList>
    </citation>
    <scope>NUCLEOTIDE SEQUENCE</scope>
</reference>
<dbReference type="GO" id="GO:0003676">
    <property type="term" value="F:nucleic acid binding"/>
    <property type="evidence" value="ECO:0007669"/>
    <property type="project" value="InterPro"/>
</dbReference>
<dbReference type="CDD" id="cd03250">
    <property type="entry name" value="ABCC_MRP_domain1"/>
    <property type="match status" value="1"/>
</dbReference>
<dbReference type="PROSITE" id="PS00211">
    <property type="entry name" value="ABC_TRANSPORTER_1"/>
    <property type="match status" value="1"/>
</dbReference>
<evidence type="ECO:0000256" key="5">
    <source>
        <dbReference type="ARBA" id="ARBA00034018"/>
    </source>
</evidence>
<keyword evidence="3" id="KW-0547">Nucleotide-binding</keyword>
<dbReference type="InterPro" id="IPR036397">
    <property type="entry name" value="RNaseH_sf"/>
</dbReference>